<evidence type="ECO:0008006" key="4">
    <source>
        <dbReference type="Google" id="ProtNLM"/>
    </source>
</evidence>
<proteinExistence type="predicted"/>
<accession>A0A8J6C9Y2</accession>
<dbReference type="GO" id="GO:0005524">
    <property type="term" value="F:ATP binding"/>
    <property type="evidence" value="ECO:0007669"/>
    <property type="project" value="InterPro"/>
</dbReference>
<feature type="region of interest" description="Disordered" evidence="1">
    <location>
        <begin position="424"/>
        <end position="485"/>
    </location>
</feature>
<gene>
    <name evidence="2" type="ORF">KFE25_012372</name>
</gene>
<keyword evidence="3" id="KW-1185">Reference proteome</keyword>
<organism evidence="2 3">
    <name type="scientific">Diacronema lutheri</name>
    <name type="common">Unicellular marine alga</name>
    <name type="synonym">Monochrysis lutheri</name>
    <dbReference type="NCBI Taxonomy" id="2081491"/>
    <lineage>
        <taxon>Eukaryota</taxon>
        <taxon>Haptista</taxon>
        <taxon>Haptophyta</taxon>
        <taxon>Pavlovophyceae</taxon>
        <taxon>Pavlovales</taxon>
        <taxon>Pavlovaceae</taxon>
        <taxon>Diacronema</taxon>
    </lineage>
</organism>
<evidence type="ECO:0000313" key="3">
    <source>
        <dbReference type="Proteomes" id="UP000751190"/>
    </source>
</evidence>
<dbReference type="InterPro" id="IPR003758">
    <property type="entry name" value="LpxK"/>
</dbReference>
<evidence type="ECO:0000313" key="2">
    <source>
        <dbReference type="EMBL" id="KAG8465009.1"/>
    </source>
</evidence>
<dbReference type="AlphaFoldDB" id="A0A8J6C9Y2"/>
<reference evidence="2" key="1">
    <citation type="submission" date="2021-05" db="EMBL/GenBank/DDBJ databases">
        <title>The genome of the haptophyte Pavlova lutheri (Diacronema luteri, Pavlovales) - a model for lipid biosynthesis in eukaryotic algae.</title>
        <authorList>
            <person name="Hulatt C.J."/>
            <person name="Posewitz M.C."/>
        </authorList>
    </citation>
    <scope>NUCLEOTIDE SEQUENCE</scope>
    <source>
        <strain evidence="2">NIVA-4/92</strain>
    </source>
</reference>
<protein>
    <recommendedName>
        <fullName evidence="4">Tetraacyldisaccharide 4'-kinase</fullName>
    </recommendedName>
</protein>
<name>A0A8J6C9Y2_DIALT</name>
<dbReference type="GO" id="GO:0016020">
    <property type="term" value="C:membrane"/>
    <property type="evidence" value="ECO:0007669"/>
    <property type="project" value="GOC"/>
</dbReference>
<comment type="caution">
    <text evidence="2">The sequence shown here is derived from an EMBL/GenBank/DDBJ whole genome shotgun (WGS) entry which is preliminary data.</text>
</comment>
<sequence>MAHVAHRRGAFGHAATLGQLLHRPRFWRTAEDWARLPRVSRAALVAASWVYALASRAHARSVRAMRTPIPTVCVGSVLAGGSGKTPVAQAVVEVVRALTAGVIEPHVVCRGYGGRGIVPRPTVLSAGADGGLDGSWPRVRDDINRHGSPALKLHWVTTAFARARRTNSWELTRTAMQMAADLQLSADEAIDAIASAAAAFRSDGRCGGAVDGAARCALAPAAASAPAPPPRFIAAWIRAPFPATCRTEADGVVTWSANAALCAAYSAMGKADRLARMCRGSAGELDGEWVKVFPRQDQLLLRQMVQEGLARVAPAALPALSAAAHWRALGRTPAAGVDVGGAALDVRLFEDDERGDLCVELCSWRAVRLADAGERPFRARIRMVARARCNQLWRITRLEPFEVPAFACGLGAGIEGLRQLGIGSSSTANAPSTRENDAANGALAEPPRARARLCDPPPQSQPRVQPGPSGAELAEGSAANGGAQPQPVLHPAWPLLFKRPAAPCQSDRFSALGLASPITTTALATVFGAGGQLRAPLAPGCAFNAPALPLACSTGAFFGAPAALRVRSAPVPAFALGSGDAGARVPAALALDVAAGTLGHAHAHLASVAGDTSPCAGGVPHGGASFPALHRFSNGPFAPAVLCAPQHVQLARPSWAVRSAGAGAGRAFDECARALAAHPSMATCAGAARWPPRWLPATSSGFAGSVPAPTPHAPGASTGHAATANVEAGAFGVVDAVATTAAGAGGAADGATSGEPAGRARTPEEGETELPHAAGVRLDALRACRPGAPPAPVAADVSLNALPDATGGVVQAPPPRTAGSGAPLLAEYNAVEVGASEDEAFELFADEMAMLRSFDQLVSEGLSW</sequence>
<dbReference type="Proteomes" id="UP000751190">
    <property type="component" value="Unassembled WGS sequence"/>
</dbReference>
<dbReference type="EMBL" id="JAGTXO010000011">
    <property type="protein sequence ID" value="KAG8465009.1"/>
    <property type="molecule type" value="Genomic_DNA"/>
</dbReference>
<dbReference type="Pfam" id="PF02606">
    <property type="entry name" value="LpxK"/>
    <property type="match status" value="1"/>
</dbReference>
<evidence type="ECO:0000256" key="1">
    <source>
        <dbReference type="SAM" id="MobiDB-lite"/>
    </source>
</evidence>
<feature type="region of interest" description="Disordered" evidence="1">
    <location>
        <begin position="744"/>
        <end position="769"/>
    </location>
</feature>
<dbReference type="GO" id="GO:0009029">
    <property type="term" value="F:lipid-A 4'-kinase activity"/>
    <property type="evidence" value="ECO:0007669"/>
    <property type="project" value="InterPro"/>
</dbReference>
<dbReference type="UniPathway" id="UPA00359">
    <property type="reaction ID" value="UER00482"/>
</dbReference>
<feature type="compositionally biased region" description="Polar residues" evidence="1">
    <location>
        <begin position="424"/>
        <end position="433"/>
    </location>
</feature>
<dbReference type="GO" id="GO:0009245">
    <property type="term" value="P:lipid A biosynthetic process"/>
    <property type="evidence" value="ECO:0007669"/>
    <property type="project" value="InterPro"/>
</dbReference>